<keyword evidence="2" id="KW-1185">Reference proteome</keyword>
<protein>
    <submittedName>
        <fullName evidence="1">Uncharacterized protein</fullName>
    </submittedName>
</protein>
<dbReference type="EMBL" id="WHOD01000003">
    <property type="protein sequence ID" value="NOU91697.1"/>
    <property type="molecule type" value="Genomic_DNA"/>
</dbReference>
<dbReference type="GO" id="GO:0005975">
    <property type="term" value="P:carbohydrate metabolic process"/>
    <property type="evidence" value="ECO:0007669"/>
    <property type="project" value="InterPro"/>
</dbReference>
<dbReference type="SUPFAM" id="SSF74650">
    <property type="entry name" value="Galactose mutarotase-like"/>
    <property type="match status" value="1"/>
</dbReference>
<dbReference type="Gene3D" id="2.70.98.10">
    <property type="match status" value="1"/>
</dbReference>
<comment type="caution">
    <text evidence="1">The sequence shown here is derived from an EMBL/GenBank/DDBJ whole genome shotgun (WGS) entry which is preliminary data.</text>
</comment>
<dbReference type="InterPro" id="IPR011013">
    <property type="entry name" value="Gal_mutarotase_sf_dom"/>
</dbReference>
<dbReference type="InterPro" id="IPR014718">
    <property type="entry name" value="GH-type_carb-bd"/>
</dbReference>
<dbReference type="AlphaFoldDB" id="A0A972GQ03"/>
<accession>A0A972GQ03</accession>
<sequence length="34" mass="4073">MGSNSCGPELLEQYRLDEQEFEFELRIQPILKKM</sequence>
<dbReference type="GO" id="GO:0030246">
    <property type="term" value="F:carbohydrate binding"/>
    <property type="evidence" value="ECO:0007669"/>
    <property type="project" value="InterPro"/>
</dbReference>
<organism evidence="1 2">
    <name type="scientific">Paenibacillus foliorum</name>
    <dbReference type="NCBI Taxonomy" id="2654974"/>
    <lineage>
        <taxon>Bacteria</taxon>
        <taxon>Bacillati</taxon>
        <taxon>Bacillota</taxon>
        <taxon>Bacilli</taxon>
        <taxon>Bacillales</taxon>
        <taxon>Paenibacillaceae</taxon>
        <taxon>Paenibacillus</taxon>
    </lineage>
</organism>
<gene>
    <name evidence="1" type="ORF">GC093_00385</name>
</gene>
<name>A0A972GQ03_9BACL</name>
<proteinExistence type="predicted"/>
<evidence type="ECO:0000313" key="1">
    <source>
        <dbReference type="EMBL" id="NOU91697.1"/>
    </source>
</evidence>
<dbReference type="GO" id="GO:0003824">
    <property type="term" value="F:catalytic activity"/>
    <property type="evidence" value="ECO:0007669"/>
    <property type="project" value="InterPro"/>
</dbReference>
<reference evidence="1" key="1">
    <citation type="submission" date="2019-10" db="EMBL/GenBank/DDBJ databases">
        <title>Description of Paenibacillus glebae sp. nov.</title>
        <authorList>
            <person name="Carlier A."/>
            <person name="Qi S."/>
        </authorList>
    </citation>
    <scope>NUCLEOTIDE SEQUENCE</scope>
    <source>
        <strain evidence="1">LMG 31456</strain>
    </source>
</reference>
<dbReference type="Proteomes" id="UP000641588">
    <property type="component" value="Unassembled WGS sequence"/>
</dbReference>
<evidence type="ECO:0000313" key="2">
    <source>
        <dbReference type="Proteomes" id="UP000641588"/>
    </source>
</evidence>